<dbReference type="PANTHER" id="PTHR13696:SF52">
    <property type="entry name" value="PARA FAMILY PROTEIN CT_582"/>
    <property type="match status" value="1"/>
</dbReference>
<dbReference type="Gene3D" id="3.40.50.300">
    <property type="entry name" value="P-loop containing nucleotide triphosphate hydrolases"/>
    <property type="match status" value="1"/>
</dbReference>
<reference evidence="3 4" key="1">
    <citation type="submission" date="2015-06" db="EMBL/GenBank/DDBJ databases">
        <title>Draft genome sequence of an Alphaproteobacteria species associated to the Mediterranean sponge Oscarella lobularis.</title>
        <authorList>
            <person name="Jourda C."/>
            <person name="Santini S."/>
            <person name="Claverie J.-M."/>
        </authorList>
    </citation>
    <scope>NUCLEOTIDE SEQUENCE [LARGE SCALE GENOMIC DNA]</scope>
    <source>
        <strain evidence="3">IGS</strain>
    </source>
</reference>
<dbReference type="AlphaFoldDB" id="A0A0J9EAN6"/>
<evidence type="ECO:0000256" key="1">
    <source>
        <dbReference type="SAM" id="Phobius"/>
    </source>
</evidence>
<keyword evidence="1" id="KW-0472">Membrane</keyword>
<feature type="domain" description="AAA" evidence="2">
    <location>
        <begin position="29"/>
        <end position="218"/>
    </location>
</feature>
<sequence length="863" mass="95410">MSLAERPFGEFPMSKRPTKKTHLLGGIYTFYSYKGGVGRSMALANVGALLALEGFKVLLLDWDLEAPGLEAFFQGKKQCQLEGSVEVTPGIIDLLTARSEARTLDWRSCRLSVKFRGSELDFISAGQRSREYSTRVQNVDWTAMFEEHDIGNYLENLREEMKLEYDFILIDSRTGITDIGDICTVLMPDYLITLFVSNQQNINGCKEIIRRAREARQNLPVNRSRLMVVPMPCRDESDSEYEEASRWRSVFESNFSEELFEWLPAEFNATDYFSRMYIPYIPIWSFGERLPILESRRELRDPKTIGASYLAIAGLLRDRLNWYSAVGVEERSSIQAAAIELQMRGEETRELQVANERLQLGLSAVMFVTAVALSLASGIGTFDGMRAYSSNPLVAGGVTFGIQAQLLATSWWLASNWRRGLSGIITGGFVFLICAFVSIFFSTASLYRVIDNGPGDGIALRSVESAVVTIIQDLSKGLNEQIAASASGIVSGNSVANWITSVDAIVNQSEAAIAEISETSRRRQDRLAAEIAGNRDELDQARGQLFDLETAQAKKQNELDAIIEKRDLELAKISESRAKISTVQDLIAADTVRRDTEAAAGGCGRTCSEIELSIARNERSVQAANEELRRSLLLEKELSDQVQVLSRTLSSFVDDIDLLNLRVVSLEARINDLRAAFASEPLAIVAPSELRSLVTEFEAQNFSAYEIAVVRCESLRGLLIESNSISQDAAPQCSAPGISVEILQYREIQERFEIFEANCSVADIPSQSLDVQKVVNFGRICLDRAGLGGAENTALRATLDDFSRVAAADAHDFAVLQLALFVVKDPLAYFALALAIAIDCLIFIVAFVGANVPRQRSSLKSIS</sequence>
<dbReference type="EMBL" id="LFTY01000002">
    <property type="protein sequence ID" value="KMW59676.1"/>
    <property type="molecule type" value="Genomic_DNA"/>
</dbReference>
<dbReference type="Proteomes" id="UP000037178">
    <property type="component" value="Unassembled WGS sequence"/>
</dbReference>
<dbReference type="STRING" id="1675527.AIOL_004658"/>
<organism evidence="3 4">
    <name type="scientific">Candidatus Rhodobacter oscarellae</name>
    <dbReference type="NCBI Taxonomy" id="1675527"/>
    <lineage>
        <taxon>Bacteria</taxon>
        <taxon>Pseudomonadati</taxon>
        <taxon>Pseudomonadota</taxon>
        <taxon>Alphaproteobacteria</taxon>
        <taxon>Rhodobacterales</taxon>
        <taxon>Rhodobacter group</taxon>
        <taxon>Rhodobacter</taxon>
    </lineage>
</organism>
<protein>
    <submittedName>
        <fullName evidence="3">Putative ATP/GTP-binding protein</fullName>
    </submittedName>
</protein>
<accession>A0A0J9EAN6</accession>
<dbReference type="PATRIC" id="fig|1675527.3.peg.4883"/>
<feature type="transmembrane region" description="Helical" evidence="1">
    <location>
        <begin position="827"/>
        <end position="850"/>
    </location>
</feature>
<evidence type="ECO:0000259" key="2">
    <source>
        <dbReference type="Pfam" id="PF13614"/>
    </source>
</evidence>
<name>A0A0J9EAN6_9RHOB</name>
<evidence type="ECO:0000313" key="3">
    <source>
        <dbReference type="EMBL" id="KMW59676.1"/>
    </source>
</evidence>
<evidence type="ECO:0000313" key="4">
    <source>
        <dbReference type="Proteomes" id="UP000037178"/>
    </source>
</evidence>
<feature type="transmembrane region" description="Helical" evidence="1">
    <location>
        <begin position="421"/>
        <end position="441"/>
    </location>
</feature>
<keyword evidence="1" id="KW-0812">Transmembrane</keyword>
<feature type="transmembrane region" description="Helical" evidence="1">
    <location>
        <begin position="394"/>
        <end position="414"/>
    </location>
</feature>
<dbReference type="InterPro" id="IPR050678">
    <property type="entry name" value="DNA_Partitioning_ATPase"/>
</dbReference>
<dbReference type="SUPFAM" id="SSF52540">
    <property type="entry name" value="P-loop containing nucleoside triphosphate hydrolases"/>
    <property type="match status" value="1"/>
</dbReference>
<dbReference type="RefSeq" id="WP_082152750.1">
    <property type="nucleotide sequence ID" value="NZ_LFTY01000002.1"/>
</dbReference>
<feature type="transmembrane region" description="Helical" evidence="1">
    <location>
        <begin position="360"/>
        <end position="382"/>
    </location>
</feature>
<dbReference type="InterPro" id="IPR025669">
    <property type="entry name" value="AAA_dom"/>
</dbReference>
<dbReference type="PANTHER" id="PTHR13696">
    <property type="entry name" value="P-LOOP CONTAINING NUCLEOSIDE TRIPHOSPHATE HYDROLASE"/>
    <property type="match status" value="1"/>
</dbReference>
<dbReference type="Pfam" id="PF13614">
    <property type="entry name" value="AAA_31"/>
    <property type="match status" value="1"/>
</dbReference>
<keyword evidence="1" id="KW-1133">Transmembrane helix</keyword>
<dbReference type="OrthoDB" id="9804460at2"/>
<proteinExistence type="predicted"/>
<dbReference type="InterPro" id="IPR027417">
    <property type="entry name" value="P-loop_NTPase"/>
</dbReference>
<comment type="caution">
    <text evidence="3">The sequence shown here is derived from an EMBL/GenBank/DDBJ whole genome shotgun (WGS) entry which is preliminary data.</text>
</comment>
<keyword evidence="4" id="KW-1185">Reference proteome</keyword>
<dbReference type="NCBIfam" id="NF047398">
    <property type="entry name" value="AAA_KGGVGR"/>
    <property type="match status" value="1"/>
</dbReference>
<gene>
    <name evidence="3" type="ORF">AIOL_004658</name>
</gene>